<evidence type="ECO:0000313" key="12">
    <source>
        <dbReference type="Proteomes" id="UP000054359"/>
    </source>
</evidence>
<keyword evidence="12" id="KW-1185">Reference proteome</keyword>
<dbReference type="AlphaFoldDB" id="A0A087TBL3"/>
<dbReference type="Proteomes" id="UP000054359">
    <property type="component" value="Unassembled WGS sequence"/>
</dbReference>
<comment type="subcellular location">
    <subcellularLocation>
        <location evidence="1">Membrane</location>
    </subcellularLocation>
</comment>
<organism evidence="11 12">
    <name type="scientific">Stegodyphus mimosarum</name>
    <name type="common">African social velvet spider</name>
    <dbReference type="NCBI Taxonomy" id="407821"/>
    <lineage>
        <taxon>Eukaryota</taxon>
        <taxon>Metazoa</taxon>
        <taxon>Ecdysozoa</taxon>
        <taxon>Arthropoda</taxon>
        <taxon>Chelicerata</taxon>
        <taxon>Arachnida</taxon>
        <taxon>Araneae</taxon>
        <taxon>Araneomorphae</taxon>
        <taxon>Entelegynae</taxon>
        <taxon>Eresoidea</taxon>
        <taxon>Eresidae</taxon>
        <taxon>Stegodyphus</taxon>
    </lineage>
</organism>
<reference evidence="11 12" key="1">
    <citation type="submission" date="2013-11" db="EMBL/GenBank/DDBJ databases">
        <title>Genome sequencing of Stegodyphus mimosarum.</title>
        <authorList>
            <person name="Bechsgaard J."/>
        </authorList>
    </citation>
    <scope>NUCLEOTIDE SEQUENCE [LARGE SCALE GENOMIC DNA]</scope>
</reference>
<accession>A0A087TBL3</accession>
<dbReference type="Gene3D" id="2.60.60.20">
    <property type="entry name" value="PLAT/LH2 domain"/>
    <property type="match status" value="1"/>
</dbReference>
<dbReference type="GO" id="GO:0005886">
    <property type="term" value="C:plasma membrane"/>
    <property type="evidence" value="ECO:0007669"/>
    <property type="project" value="TreeGrafter"/>
</dbReference>
<dbReference type="OrthoDB" id="5322100at2759"/>
<evidence type="ECO:0000256" key="6">
    <source>
        <dbReference type="PROSITE-ProRule" id="PRU00152"/>
    </source>
</evidence>
<name>A0A087TBL3_STEMI</name>
<feature type="signal peptide" evidence="9">
    <location>
        <begin position="1"/>
        <end position="22"/>
    </location>
</feature>
<proteinExistence type="predicted"/>
<keyword evidence="2 8" id="KW-0812">Transmembrane</keyword>
<evidence type="ECO:0000256" key="7">
    <source>
        <dbReference type="SAM" id="MobiDB-lite"/>
    </source>
</evidence>
<comment type="caution">
    <text evidence="6">Lacks conserved residue(s) required for the propagation of feature annotation.</text>
</comment>
<dbReference type="STRING" id="407821.A0A087TBL3"/>
<dbReference type="GO" id="GO:0006816">
    <property type="term" value="P:calcium ion transport"/>
    <property type="evidence" value="ECO:0007669"/>
    <property type="project" value="TreeGrafter"/>
</dbReference>
<protein>
    <submittedName>
        <fullName evidence="11">Polycystic kidney disease protein 1-like 1</fullName>
    </submittedName>
</protein>
<feature type="chain" id="PRO_5001829588" evidence="9">
    <location>
        <begin position="23"/>
        <end position="501"/>
    </location>
</feature>
<gene>
    <name evidence="11" type="ORF">X975_07337</name>
</gene>
<feature type="domain" description="PLAT" evidence="10">
    <location>
        <begin position="41"/>
        <end position="160"/>
    </location>
</feature>
<evidence type="ECO:0000256" key="5">
    <source>
        <dbReference type="ARBA" id="ARBA00023136"/>
    </source>
</evidence>
<dbReference type="Pfam" id="PF01477">
    <property type="entry name" value="PLAT"/>
    <property type="match status" value="1"/>
</dbReference>
<feature type="transmembrane region" description="Helical" evidence="8">
    <location>
        <begin position="475"/>
        <end position="497"/>
    </location>
</feature>
<keyword evidence="9" id="KW-0732">Signal</keyword>
<evidence type="ECO:0000256" key="3">
    <source>
        <dbReference type="ARBA" id="ARBA00022737"/>
    </source>
</evidence>
<evidence type="ECO:0000256" key="8">
    <source>
        <dbReference type="SAM" id="Phobius"/>
    </source>
</evidence>
<dbReference type="SUPFAM" id="SSF49723">
    <property type="entry name" value="Lipase/lipooxygenase domain (PLAT/LH2 domain)"/>
    <property type="match status" value="1"/>
</dbReference>
<evidence type="ECO:0000256" key="4">
    <source>
        <dbReference type="ARBA" id="ARBA00022989"/>
    </source>
</evidence>
<dbReference type="PROSITE" id="PS50095">
    <property type="entry name" value="PLAT"/>
    <property type="match status" value="1"/>
</dbReference>
<dbReference type="GO" id="GO:0005261">
    <property type="term" value="F:monoatomic cation channel activity"/>
    <property type="evidence" value="ECO:0007669"/>
    <property type="project" value="TreeGrafter"/>
</dbReference>
<feature type="region of interest" description="Disordered" evidence="7">
    <location>
        <begin position="337"/>
        <end position="357"/>
    </location>
</feature>
<evidence type="ECO:0000256" key="9">
    <source>
        <dbReference type="SAM" id="SignalP"/>
    </source>
</evidence>
<keyword evidence="3" id="KW-0677">Repeat</keyword>
<dbReference type="PANTHER" id="PTHR46730">
    <property type="entry name" value="POLYCYSTIN-1"/>
    <property type="match status" value="1"/>
</dbReference>
<evidence type="ECO:0000256" key="1">
    <source>
        <dbReference type="ARBA" id="ARBA00004370"/>
    </source>
</evidence>
<dbReference type="InterPro" id="IPR001024">
    <property type="entry name" value="PLAT/LH2_dom"/>
</dbReference>
<feature type="transmembrane region" description="Helical" evidence="8">
    <location>
        <begin position="200"/>
        <end position="221"/>
    </location>
</feature>
<dbReference type="PANTHER" id="PTHR46730:SF1">
    <property type="entry name" value="PLAT DOMAIN-CONTAINING PROTEIN"/>
    <property type="match status" value="1"/>
</dbReference>
<dbReference type="EMBL" id="KK114460">
    <property type="protein sequence ID" value="KFM62502.1"/>
    <property type="molecule type" value="Genomic_DNA"/>
</dbReference>
<feature type="transmembrane region" description="Helical" evidence="8">
    <location>
        <begin position="242"/>
        <end position="266"/>
    </location>
</feature>
<evidence type="ECO:0000256" key="2">
    <source>
        <dbReference type="ARBA" id="ARBA00022692"/>
    </source>
</evidence>
<evidence type="ECO:0000313" key="11">
    <source>
        <dbReference type="EMBL" id="KFM62502.1"/>
    </source>
</evidence>
<dbReference type="SMART" id="SM00308">
    <property type="entry name" value="LH2"/>
    <property type="match status" value="1"/>
</dbReference>
<evidence type="ECO:0000259" key="10">
    <source>
        <dbReference type="PROSITE" id="PS50095"/>
    </source>
</evidence>
<keyword evidence="4 8" id="KW-1133">Transmembrane helix</keyword>
<dbReference type="InterPro" id="IPR036392">
    <property type="entry name" value="PLAT/LH2_dom_sf"/>
</dbReference>
<keyword evidence="5 8" id="KW-0472">Membrane</keyword>
<sequence length="501" mass="57637">MFTFIMIIYYLLLLWNFQKDKIRNLASSPIPLRDNCQEHKQFYIICVETGMYFSSGTTASVFVVLHGINGMTETRQLIGTNSEMFSFQRGSVDTFLMSTEKNLGPLIKLEVWHNNHGKSPAWYLKVITVKDVETGISYCFDCYTWLSAERGDGQIERELTVNDTVPHFSKVFWETLITFIHDLNMWNSVIRESPASFFTGVQRITCCLSFLLNCAFILSVLQEKEFEELLKYCHLPHLSHETFLICFSVAAVATAPQMLLTFLFRFSRPPVMHLDPKFNALFFSFSFQNLYCWFQPKRSNSSNSVRSSSSVEDSDSLYSSFGESSVLSVPVGLEESFTTDEKDDLPVSESSDLSDPVSPLQKTITTWQAFENWLRRKHSLIIHSELVSGKHHSYMEKSDSEIIHNRIFLEEIDQELNTDTDDSPDLHFDASDPRHIAQDSNEINYDVSERSYFLGSRTDLSSECLYAPGAYFHPFFYYTAWLTVSCNIIISLTLTVIKGYR</sequence>
<feature type="non-terminal residue" evidence="11">
    <location>
        <position position="501"/>
    </location>
</feature>